<dbReference type="Pfam" id="PF13908">
    <property type="entry name" value="Shisa_N"/>
    <property type="match status" value="1"/>
</dbReference>
<keyword evidence="7" id="KW-0732">Signal</keyword>
<evidence type="ECO:0000256" key="1">
    <source>
        <dbReference type="ARBA" id="ARBA00004370"/>
    </source>
</evidence>
<comment type="subcellular location">
    <subcellularLocation>
        <location evidence="1">Membrane</location>
    </subcellularLocation>
</comment>
<keyword evidence="2 6" id="KW-0812">Transmembrane</keyword>
<dbReference type="InterPro" id="IPR053891">
    <property type="entry name" value="Shisa_N"/>
</dbReference>
<protein>
    <recommendedName>
        <fullName evidence="8">Shisa N-terminal domain-containing protein</fullName>
    </recommendedName>
</protein>
<evidence type="ECO:0000256" key="6">
    <source>
        <dbReference type="SAM" id="Phobius"/>
    </source>
</evidence>
<dbReference type="PANTHER" id="PTHR31395">
    <property type="entry name" value="SHISA"/>
    <property type="match status" value="1"/>
</dbReference>
<feature type="signal peptide" evidence="7">
    <location>
        <begin position="1"/>
        <end position="20"/>
    </location>
</feature>
<evidence type="ECO:0000256" key="4">
    <source>
        <dbReference type="ARBA" id="ARBA00023136"/>
    </source>
</evidence>
<reference evidence="9 10" key="1">
    <citation type="submission" date="2023-03" db="EMBL/GenBank/DDBJ databases">
        <title>High-quality genome of Scylla paramamosain provides insights in environmental adaptation.</title>
        <authorList>
            <person name="Zhang L."/>
        </authorList>
    </citation>
    <scope>NUCLEOTIDE SEQUENCE [LARGE SCALE GENOMIC DNA]</scope>
    <source>
        <strain evidence="9">LZ_2023a</strain>
        <tissue evidence="9">Muscle</tissue>
    </source>
</reference>
<feature type="compositionally biased region" description="Pro residues" evidence="5">
    <location>
        <begin position="323"/>
        <end position="334"/>
    </location>
</feature>
<dbReference type="PANTHER" id="PTHR31395:SF23">
    <property type="entry name" value="GEO05642P1"/>
    <property type="match status" value="1"/>
</dbReference>
<evidence type="ECO:0000256" key="2">
    <source>
        <dbReference type="ARBA" id="ARBA00022692"/>
    </source>
</evidence>
<name>A0AAW0STZ4_SCYPA</name>
<feature type="domain" description="Shisa N-terminal" evidence="8">
    <location>
        <begin position="34"/>
        <end position="64"/>
    </location>
</feature>
<dbReference type="InterPro" id="IPR026910">
    <property type="entry name" value="Shisa"/>
</dbReference>
<evidence type="ECO:0000256" key="3">
    <source>
        <dbReference type="ARBA" id="ARBA00022989"/>
    </source>
</evidence>
<dbReference type="EMBL" id="JARAKH010000044">
    <property type="protein sequence ID" value="KAK8378830.1"/>
    <property type="molecule type" value="Genomic_DNA"/>
</dbReference>
<organism evidence="9 10">
    <name type="scientific">Scylla paramamosain</name>
    <name type="common">Mud crab</name>
    <dbReference type="NCBI Taxonomy" id="85552"/>
    <lineage>
        <taxon>Eukaryota</taxon>
        <taxon>Metazoa</taxon>
        <taxon>Ecdysozoa</taxon>
        <taxon>Arthropoda</taxon>
        <taxon>Crustacea</taxon>
        <taxon>Multicrustacea</taxon>
        <taxon>Malacostraca</taxon>
        <taxon>Eumalacostraca</taxon>
        <taxon>Eucarida</taxon>
        <taxon>Decapoda</taxon>
        <taxon>Pleocyemata</taxon>
        <taxon>Brachyura</taxon>
        <taxon>Eubrachyura</taxon>
        <taxon>Portunoidea</taxon>
        <taxon>Portunidae</taxon>
        <taxon>Portuninae</taxon>
        <taxon>Scylla</taxon>
    </lineage>
</organism>
<feature type="compositionally biased region" description="Low complexity" evidence="5">
    <location>
        <begin position="292"/>
        <end position="315"/>
    </location>
</feature>
<dbReference type="GO" id="GO:0016020">
    <property type="term" value="C:membrane"/>
    <property type="evidence" value="ECO:0007669"/>
    <property type="project" value="UniProtKB-SubCell"/>
</dbReference>
<evidence type="ECO:0000256" key="5">
    <source>
        <dbReference type="SAM" id="MobiDB-lite"/>
    </source>
</evidence>
<evidence type="ECO:0000259" key="8">
    <source>
        <dbReference type="Pfam" id="PF13908"/>
    </source>
</evidence>
<keyword evidence="10" id="KW-1185">Reference proteome</keyword>
<accession>A0AAW0STZ4</accession>
<feature type="transmembrane region" description="Helical" evidence="6">
    <location>
        <begin position="240"/>
        <end position="268"/>
    </location>
</feature>
<gene>
    <name evidence="9" type="ORF">O3P69_009508</name>
</gene>
<feature type="chain" id="PRO_5043822116" description="Shisa N-terminal domain-containing protein" evidence="7">
    <location>
        <begin position="21"/>
        <end position="355"/>
    </location>
</feature>
<keyword evidence="3 6" id="KW-1133">Transmembrane helix</keyword>
<evidence type="ECO:0000313" key="10">
    <source>
        <dbReference type="Proteomes" id="UP001487740"/>
    </source>
</evidence>
<dbReference type="Proteomes" id="UP001487740">
    <property type="component" value="Unassembled WGS sequence"/>
</dbReference>
<dbReference type="AlphaFoldDB" id="A0AAW0STZ4"/>
<sequence length="355" mass="38866">MDRLMKVVVVVLSLAATGSGRQCEKEDFWGTTLYFNCPEPGGNPSDVFCCGLGDNKYCCSSSAQEEIIEEFLDKEAIGRQEGGHFAPLVEMISSDSSEEDGGIFTSLKGHLNHTMKIIQDGFKGTVDRLKERVKKKVKQKVKEKMVKPQVPSIPLALAQVQAGDTKQRAIAKLNDTMRATKDKVKTAIGGKVKDVTDKVKAKINSTVSDTKAKAKQKVKDKVKEKASKKLDPTGGHLPTILGVIAAIIITIIVLCIVCCCCCPFCLLYKQRNRGTVHNPNPEVSVMQPLQSQPQTYAPQPYPAVPQQQAPYPTQPMGMQSAPAPYPPQAYPPTGYPGEQPPMYTEKQPPPYNPTY</sequence>
<comment type="caution">
    <text evidence="9">The sequence shown here is derived from an EMBL/GenBank/DDBJ whole genome shotgun (WGS) entry which is preliminary data.</text>
</comment>
<keyword evidence="4 6" id="KW-0472">Membrane</keyword>
<feature type="region of interest" description="Disordered" evidence="5">
    <location>
        <begin position="292"/>
        <end position="355"/>
    </location>
</feature>
<proteinExistence type="predicted"/>
<evidence type="ECO:0000313" key="9">
    <source>
        <dbReference type="EMBL" id="KAK8378830.1"/>
    </source>
</evidence>
<evidence type="ECO:0000256" key="7">
    <source>
        <dbReference type="SAM" id="SignalP"/>
    </source>
</evidence>